<comment type="similarity">
    <text evidence="2">Belongs to the major facilitator superfamily. Sugar transporter (TC 2.A.1.1) family.</text>
</comment>
<comment type="subcellular location">
    <subcellularLocation>
        <location evidence="1">Membrane</location>
        <topology evidence="1">Multi-pass membrane protein</topology>
    </subcellularLocation>
</comment>
<dbReference type="Gene3D" id="1.20.1250.20">
    <property type="entry name" value="MFS general substrate transporter like domains"/>
    <property type="match status" value="1"/>
</dbReference>
<feature type="transmembrane region" description="Helical" evidence="7">
    <location>
        <begin position="57"/>
        <end position="80"/>
    </location>
</feature>
<reference evidence="9 10" key="1">
    <citation type="submission" date="2017-02" db="EMBL/GenBank/DDBJ databases">
        <title>Genomes of Trichoderma spp. with biocontrol activity.</title>
        <authorList>
            <person name="Gardiner D."/>
            <person name="Kazan K."/>
            <person name="Vos C."/>
            <person name="Harvey P."/>
        </authorList>
    </citation>
    <scope>NUCLEOTIDE SEQUENCE [LARGE SCALE GENOMIC DNA]</scope>
    <source>
        <strain evidence="9 10">Tr1</strain>
    </source>
</reference>
<feature type="transmembrane region" description="Helical" evidence="7">
    <location>
        <begin position="92"/>
        <end position="111"/>
    </location>
</feature>
<feature type="transmembrane region" description="Helical" evidence="7">
    <location>
        <begin position="32"/>
        <end position="51"/>
    </location>
</feature>
<dbReference type="FunFam" id="1.20.1250.20:FF:000134">
    <property type="entry name" value="MFS sugar transporter protein"/>
    <property type="match status" value="1"/>
</dbReference>
<dbReference type="Pfam" id="PF00083">
    <property type="entry name" value="Sugar_tr"/>
    <property type="match status" value="1"/>
</dbReference>
<name>A0A2K0TZS3_TRIHA</name>
<evidence type="ECO:0000313" key="9">
    <source>
        <dbReference type="EMBL" id="PNP51022.1"/>
    </source>
</evidence>
<protein>
    <recommendedName>
        <fullName evidence="8">Major facilitator superfamily (MFS) profile domain-containing protein</fullName>
    </recommendedName>
</protein>
<evidence type="ECO:0000256" key="7">
    <source>
        <dbReference type="SAM" id="Phobius"/>
    </source>
</evidence>
<dbReference type="InterPro" id="IPR005829">
    <property type="entry name" value="Sugar_transporter_CS"/>
</dbReference>
<dbReference type="OrthoDB" id="6612291at2759"/>
<organism evidence="9 10">
    <name type="scientific">Trichoderma harzianum</name>
    <name type="common">Hypocrea lixii</name>
    <dbReference type="NCBI Taxonomy" id="5544"/>
    <lineage>
        <taxon>Eukaryota</taxon>
        <taxon>Fungi</taxon>
        <taxon>Dikarya</taxon>
        <taxon>Ascomycota</taxon>
        <taxon>Pezizomycotina</taxon>
        <taxon>Sordariomycetes</taxon>
        <taxon>Hypocreomycetidae</taxon>
        <taxon>Hypocreales</taxon>
        <taxon>Hypocreaceae</taxon>
        <taxon>Trichoderma</taxon>
    </lineage>
</organism>
<evidence type="ECO:0000256" key="1">
    <source>
        <dbReference type="ARBA" id="ARBA00004141"/>
    </source>
</evidence>
<dbReference type="PROSITE" id="PS00216">
    <property type="entry name" value="SUGAR_TRANSPORT_1"/>
    <property type="match status" value="1"/>
</dbReference>
<sequence>MIGLINTSYTIGAIVAGFFLGGPLADFLGRRWGMWTGCLLTVIATFMQAFAPRHNLGCFIAGRVLVGLGQGIALTSGPVYIGEMAPPPIRGLIMAFWQLFYSVGSFIAYWINYACSLHRSTLGEWDWKMVVIFQIMVPIIIMILLPFQPESPRWHIKKNGNIEAAKSALRKIRDTEQEVEDEVLAIREALEYEKEAISNNYTALFKDPSIRKRLYLAFIINVGQQLSGQGTLNTYSTAIYKKVWTSTQTINLINALNATFGILFTLNATWTADRFGRRWLFIIGGIGMGICMRESVVFSGCRLHNNINCR</sequence>
<dbReference type="PROSITE" id="PS00217">
    <property type="entry name" value="SUGAR_TRANSPORT_2"/>
    <property type="match status" value="1"/>
</dbReference>
<keyword evidence="3" id="KW-0813">Transport</keyword>
<accession>A0A2K0TZS3</accession>
<dbReference type="InterPro" id="IPR050360">
    <property type="entry name" value="MFS_Sugar_Transporters"/>
</dbReference>
<evidence type="ECO:0000256" key="3">
    <source>
        <dbReference type="ARBA" id="ARBA00022448"/>
    </source>
</evidence>
<feature type="transmembrane region" description="Helical" evidence="7">
    <location>
        <begin position="6"/>
        <end position="25"/>
    </location>
</feature>
<gene>
    <name evidence="9" type="ORF">THARTR1_08250</name>
</gene>
<evidence type="ECO:0000256" key="5">
    <source>
        <dbReference type="ARBA" id="ARBA00022989"/>
    </source>
</evidence>
<evidence type="ECO:0000256" key="4">
    <source>
        <dbReference type="ARBA" id="ARBA00022692"/>
    </source>
</evidence>
<feature type="transmembrane region" description="Helical" evidence="7">
    <location>
        <begin position="131"/>
        <end position="147"/>
    </location>
</feature>
<evidence type="ECO:0000256" key="6">
    <source>
        <dbReference type="ARBA" id="ARBA00023136"/>
    </source>
</evidence>
<keyword evidence="6 7" id="KW-0472">Membrane</keyword>
<dbReference type="SUPFAM" id="SSF103473">
    <property type="entry name" value="MFS general substrate transporter"/>
    <property type="match status" value="1"/>
</dbReference>
<evidence type="ECO:0000313" key="10">
    <source>
        <dbReference type="Proteomes" id="UP000236290"/>
    </source>
</evidence>
<feature type="domain" description="Major facilitator superfamily (MFS) profile" evidence="8">
    <location>
        <begin position="1"/>
        <end position="310"/>
    </location>
</feature>
<comment type="caution">
    <text evidence="9">The sequence shown here is derived from an EMBL/GenBank/DDBJ whole genome shotgun (WGS) entry which is preliminary data.</text>
</comment>
<dbReference type="Proteomes" id="UP000236290">
    <property type="component" value="Unassembled WGS sequence"/>
</dbReference>
<dbReference type="PROSITE" id="PS50850">
    <property type="entry name" value="MFS"/>
    <property type="match status" value="1"/>
</dbReference>
<dbReference type="GO" id="GO:0005351">
    <property type="term" value="F:carbohydrate:proton symporter activity"/>
    <property type="evidence" value="ECO:0007669"/>
    <property type="project" value="TreeGrafter"/>
</dbReference>
<dbReference type="PANTHER" id="PTHR48022">
    <property type="entry name" value="PLASTIDIC GLUCOSE TRANSPORTER 4"/>
    <property type="match status" value="1"/>
</dbReference>
<dbReference type="EMBL" id="MTYI01000139">
    <property type="protein sequence ID" value="PNP51022.1"/>
    <property type="molecule type" value="Genomic_DNA"/>
</dbReference>
<proteinExistence type="inferred from homology"/>
<dbReference type="AlphaFoldDB" id="A0A2K0TZS3"/>
<dbReference type="InterPro" id="IPR020846">
    <property type="entry name" value="MFS_dom"/>
</dbReference>
<evidence type="ECO:0000256" key="2">
    <source>
        <dbReference type="ARBA" id="ARBA00010992"/>
    </source>
</evidence>
<evidence type="ECO:0000259" key="8">
    <source>
        <dbReference type="PROSITE" id="PS50850"/>
    </source>
</evidence>
<keyword evidence="5 7" id="KW-1133">Transmembrane helix</keyword>
<dbReference type="InterPro" id="IPR005828">
    <property type="entry name" value="MFS_sugar_transport-like"/>
</dbReference>
<dbReference type="PANTHER" id="PTHR48022:SF46">
    <property type="entry name" value="SUGAR TRANSPORTER, PUTATIVE (AFU_ORTHOLOGUE AFUA_1G11830)-RELATED"/>
    <property type="match status" value="1"/>
</dbReference>
<dbReference type="InterPro" id="IPR036259">
    <property type="entry name" value="MFS_trans_sf"/>
</dbReference>
<dbReference type="GO" id="GO:0016020">
    <property type="term" value="C:membrane"/>
    <property type="evidence" value="ECO:0007669"/>
    <property type="project" value="UniProtKB-SubCell"/>
</dbReference>
<keyword evidence="4 7" id="KW-0812">Transmembrane</keyword>